<reference evidence="2" key="1">
    <citation type="journal article" date="2019" name="Int. J. Syst. Evol. Microbiol.">
        <title>The Global Catalogue of Microorganisms (GCM) 10K type strain sequencing project: providing services to taxonomists for standard genome sequencing and annotation.</title>
        <authorList>
            <consortium name="The Broad Institute Genomics Platform"/>
            <consortium name="The Broad Institute Genome Sequencing Center for Infectious Disease"/>
            <person name="Wu L."/>
            <person name="Ma J."/>
        </authorList>
    </citation>
    <scope>NUCLEOTIDE SEQUENCE [LARGE SCALE GENOMIC DNA]</scope>
    <source>
        <strain evidence="2">CECT 8289</strain>
    </source>
</reference>
<sequence length="315" mass="36863">MHIAHTDKVIFEVPVLNGAPEELVGQREQRSCYFTNRSIKVWSTFFLLKAQTTSGTIQHWINQKQYLLQYLKLRENSFRSHLKELCRLELVKVDKNFNVTLTSFQKAADVLGIHYDGTFTITYDATDGNKQQFQYLLRAEEIRANQFKQLKALVYKLDKNPDTKDWLMHLLKEKGCDPVQLVNDPLYFQVSLLDLQEKAFIYGSDIYEKIQKFRADINRGIARIAEHHNYKGTQSVSYMKKVMLEQGIIKVKDRLIISNKNCKLYIVDAEGKRKEISKWLPSQERSAWRLCSQVYVQTKSSKKMEKHEKKNAEAA</sequence>
<name>A0ABV8QQH8_9BACT</name>
<dbReference type="Proteomes" id="UP001595907">
    <property type="component" value="Unassembled WGS sequence"/>
</dbReference>
<accession>A0ABV8QQH8</accession>
<evidence type="ECO:0000313" key="2">
    <source>
        <dbReference type="Proteomes" id="UP001595907"/>
    </source>
</evidence>
<keyword evidence="2" id="KW-1185">Reference proteome</keyword>
<organism evidence="1 2">
    <name type="scientific">Ferruginibacter yonginensis</name>
    <dbReference type="NCBI Taxonomy" id="1310416"/>
    <lineage>
        <taxon>Bacteria</taxon>
        <taxon>Pseudomonadati</taxon>
        <taxon>Bacteroidota</taxon>
        <taxon>Chitinophagia</taxon>
        <taxon>Chitinophagales</taxon>
        <taxon>Chitinophagaceae</taxon>
        <taxon>Ferruginibacter</taxon>
    </lineage>
</organism>
<proteinExistence type="predicted"/>
<dbReference type="RefSeq" id="WP_379707186.1">
    <property type="nucleotide sequence ID" value="NZ_JBHSCZ010000001.1"/>
</dbReference>
<gene>
    <name evidence="1" type="ORF">ACFOWM_03620</name>
</gene>
<evidence type="ECO:0000313" key="1">
    <source>
        <dbReference type="EMBL" id="MFC4261953.1"/>
    </source>
</evidence>
<dbReference type="EMBL" id="JBHSCZ010000001">
    <property type="protein sequence ID" value="MFC4261953.1"/>
    <property type="molecule type" value="Genomic_DNA"/>
</dbReference>
<comment type="caution">
    <text evidence="1">The sequence shown here is derived from an EMBL/GenBank/DDBJ whole genome shotgun (WGS) entry which is preliminary data.</text>
</comment>
<protein>
    <submittedName>
        <fullName evidence="1">Uncharacterized protein</fullName>
    </submittedName>
</protein>